<evidence type="ECO:0000256" key="1">
    <source>
        <dbReference type="ARBA" id="ARBA00006432"/>
    </source>
</evidence>
<evidence type="ECO:0000259" key="2">
    <source>
        <dbReference type="Pfam" id="PF00501"/>
    </source>
</evidence>
<dbReference type="Pfam" id="PF00501">
    <property type="entry name" value="AMP-binding"/>
    <property type="match status" value="1"/>
</dbReference>
<dbReference type="Gene3D" id="3.40.50.12780">
    <property type="entry name" value="N-terminal domain of ligase-like"/>
    <property type="match status" value="1"/>
</dbReference>
<dbReference type="SUPFAM" id="SSF56801">
    <property type="entry name" value="Acetyl-CoA synthetase-like"/>
    <property type="match status" value="1"/>
</dbReference>
<comment type="similarity">
    <text evidence="1">Belongs to the ATP-dependent AMP-binding enzyme family.</text>
</comment>
<gene>
    <name evidence="3" type="ORF">VNI00_015745</name>
</gene>
<dbReference type="InterPro" id="IPR042099">
    <property type="entry name" value="ANL_N_sf"/>
</dbReference>
<dbReference type="Pfam" id="PF23562">
    <property type="entry name" value="AMP-binding_C_3"/>
    <property type="match status" value="1"/>
</dbReference>
<dbReference type="InterPro" id="IPR000873">
    <property type="entry name" value="AMP-dep_synth/lig_dom"/>
</dbReference>
<protein>
    <recommendedName>
        <fullName evidence="2">AMP-dependent synthetase/ligase domain-containing protein</fullName>
    </recommendedName>
</protein>
<feature type="domain" description="AMP-dependent synthetase/ligase" evidence="2">
    <location>
        <begin position="34"/>
        <end position="352"/>
    </location>
</feature>
<evidence type="ECO:0000313" key="3">
    <source>
        <dbReference type="EMBL" id="KAK7026028.1"/>
    </source>
</evidence>
<organism evidence="3 4">
    <name type="scientific">Paramarasmius palmivorus</name>
    <dbReference type="NCBI Taxonomy" id="297713"/>
    <lineage>
        <taxon>Eukaryota</taxon>
        <taxon>Fungi</taxon>
        <taxon>Dikarya</taxon>
        <taxon>Basidiomycota</taxon>
        <taxon>Agaricomycotina</taxon>
        <taxon>Agaricomycetes</taxon>
        <taxon>Agaricomycetidae</taxon>
        <taxon>Agaricales</taxon>
        <taxon>Marasmiineae</taxon>
        <taxon>Marasmiaceae</taxon>
        <taxon>Paramarasmius</taxon>
    </lineage>
</organism>
<keyword evidence="4" id="KW-1185">Reference proteome</keyword>
<evidence type="ECO:0000313" key="4">
    <source>
        <dbReference type="Proteomes" id="UP001383192"/>
    </source>
</evidence>
<reference evidence="3 4" key="1">
    <citation type="submission" date="2024-01" db="EMBL/GenBank/DDBJ databases">
        <title>A draft genome for a cacao thread blight-causing isolate of Paramarasmius palmivorus.</title>
        <authorList>
            <person name="Baruah I.K."/>
            <person name="Bukari Y."/>
            <person name="Amoako-Attah I."/>
            <person name="Meinhardt L.W."/>
            <person name="Bailey B.A."/>
            <person name="Cohen S.P."/>
        </authorList>
    </citation>
    <scope>NUCLEOTIDE SEQUENCE [LARGE SCALE GENOMIC DNA]</scope>
    <source>
        <strain evidence="3 4">GH-12</strain>
    </source>
</reference>
<sequence>MPPRFQTHLSNLERAVSLWPSATAFKIPIIDRSKVPDSPHISGYSVVTYTELYQDVLRFAEYWAWRLQKAGITPKSVVGFCSKGAQYTDMLHIYGLSRAGYVPQCFSLLPNAVELVISLLERSGAKALIYQEGYINPARLSTNASSGVKLFPSLSARDSYLRDSSWMLEGSTSILADMPIVSAEDTALIFHSTGTTSGVPKHVPYSYQYMDTLIQKLKFAFVPASPHVQDVNSWVGSICHMGQASYVMSGFYHGSCMIEQTTPFLSPGELKAMVNMGGLTRASMFPALLVKLFQDCRKYPESGLRDLLLNLDSIIYGGGSLPKDEIEWARNRRINLINVYASTECGVPILQSNGLRLCDEEEDYLRSIPVKKDDGSPLLSYRFDALPADENGMCLKELIVLSDSGDCPDKSFRSADGHFHTGDLFEEAKPGAFVFRGRSDDWIKMANACKCDARSIEDDVRQACADLIFDCVVVGTRRPSPALIVEPAVAEMSEESLRQEIFRRVVGLRSHNQRLPHERIASPDGVIVVPPRSLIRTATKGNVRRNAVEEAMNARLDSIFAI</sequence>
<name>A0AAW0BL14_9AGAR</name>
<dbReference type="PANTHER" id="PTHR43201:SF8">
    <property type="entry name" value="ACYL-COA SYNTHETASE FAMILY MEMBER 3"/>
    <property type="match status" value="1"/>
</dbReference>
<dbReference type="Proteomes" id="UP001383192">
    <property type="component" value="Unassembled WGS sequence"/>
</dbReference>
<dbReference type="GO" id="GO:0006631">
    <property type="term" value="P:fatty acid metabolic process"/>
    <property type="evidence" value="ECO:0007669"/>
    <property type="project" value="TreeGrafter"/>
</dbReference>
<accession>A0AAW0BL14</accession>
<dbReference type="GO" id="GO:0031956">
    <property type="term" value="F:medium-chain fatty acid-CoA ligase activity"/>
    <property type="evidence" value="ECO:0007669"/>
    <property type="project" value="TreeGrafter"/>
</dbReference>
<dbReference type="AlphaFoldDB" id="A0AAW0BL14"/>
<dbReference type="PANTHER" id="PTHR43201">
    <property type="entry name" value="ACYL-COA SYNTHETASE"/>
    <property type="match status" value="1"/>
</dbReference>
<comment type="caution">
    <text evidence="3">The sequence shown here is derived from an EMBL/GenBank/DDBJ whole genome shotgun (WGS) entry which is preliminary data.</text>
</comment>
<dbReference type="EMBL" id="JAYKXP010000108">
    <property type="protein sequence ID" value="KAK7026028.1"/>
    <property type="molecule type" value="Genomic_DNA"/>
</dbReference>
<proteinExistence type="inferred from homology"/>